<dbReference type="InterPro" id="IPR001227">
    <property type="entry name" value="Ac_transferase_dom_sf"/>
</dbReference>
<proteinExistence type="predicted"/>
<dbReference type="InterPro" id="IPR032821">
    <property type="entry name" value="PKS_assoc"/>
</dbReference>
<evidence type="ECO:0000259" key="3">
    <source>
        <dbReference type="SMART" id="SM00827"/>
    </source>
</evidence>
<name>A0A1B1IJ94_9ACTN</name>
<accession>A0A1B1IJ94</accession>
<dbReference type="PANTHER" id="PTHR43775:SF51">
    <property type="entry name" value="INACTIVE PHENOLPHTHIOCEROL SYNTHESIS POLYKETIDE SYNTHASE TYPE I PKS1-RELATED"/>
    <property type="match status" value="1"/>
</dbReference>
<organism evidence="4">
    <name type="scientific">Nocardiopsis alba</name>
    <dbReference type="NCBI Taxonomy" id="53437"/>
    <lineage>
        <taxon>Bacteria</taxon>
        <taxon>Bacillati</taxon>
        <taxon>Actinomycetota</taxon>
        <taxon>Actinomycetes</taxon>
        <taxon>Streptosporangiales</taxon>
        <taxon>Nocardiopsidaceae</taxon>
        <taxon>Nocardiopsis</taxon>
    </lineage>
</organism>
<keyword evidence="1" id="KW-0808">Transferase</keyword>
<dbReference type="GO" id="GO:0006633">
    <property type="term" value="P:fatty acid biosynthetic process"/>
    <property type="evidence" value="ECO:0007669"/>
    <property type="project" value="TreeGrafter"/>
</dbReference>
<feature type="non-terminal residue" evidence="4">
    <location>
        <position position="1"/>
    </location>
</feature>
<keyword evidence="2" id="KW-0012">Acyltransferase</keyword>
<dbReference type="GO" id="GO:0004312">
    <property type="term" value="F:fatty acid synthase activity"/>
    <property type="evidence" value="ECO:0007669"/>
    <property type="project" value="TreeGrafter"/>
</dbReference>
<evidence type="ECO:0000256" key="2">
    <source>
        <dbReference type="ARBA" id="ARBA00023315"/>
    </source>
</evidence>
<dbReference type="InterPro" id="IPR016036">
    <property type="entry name" value="Malonyl_transacylase_ACP-bd"/>
</dbReference>
<dbReference type="SUPFAM" id="SSF55048">
    <property type="entry name" value="Probable ACP-binding domain of malonyl-CoA ACP transacylase"/>
    <property type="match status" value="1"/>
</dbReference>
<dbReference type="InterPro" id="IPR014043">
    <property type="entry name" value="Acyl_transferase_dom"/>
</dbReference>
<evidence type="ECO:0000256" key="1">
    <source>
        <dbReference type="ARBA" id="ARBA00022679"/>
    </source>
</evidence>
<dbReference type="AlphaFoldDB" id="A0A1B1IJ94"/>
<dbReference type="Gene3D" id="3.30.70.3290">
    <property type="match status" value="1"/>
</dbReference>
<dbReference type="Gene3D" id="3.40.366.10">
    <property type="entry name" value="Malonyl-Coenzyme A Acyl Carrier Protein, domain 2"/>
    <property type="match status" value="1"/>
</dbReference>
<dbReference type="InterPro" id="IPR016035">
    <property type="entry name" value="Acyl_Trfase/lysoPLipase"/>
</dbReference>
<dbReference type="Gene3D" id="3.40.47.10">
    <property type="match status" value="1"/>
</dbReference>
<reference evidence="4" key="1">
    <citation type="submission" date="2016-03" db="EMBL/GenBank/DDBJ databases">
        <authorList>
            <person name="Ploux O."/>
        </authorList>
    </citation>
    <scope>NUCLEOTIDE SEQUENCE</scope>
    <source>
        <strain evidence="4">OAct784</strain>
    </source>
</reference>
<dbReference type="Pfam" id="PF16197">
    <property type="entry name" value="KAsynt_C_assoc"/>
    <property type="match status" value="1"/>
</dbReference>
<evidence type="ECO:0000313" key="4">
    <source>
        <dbReference type="EMBL" id="ANR94492.1"/>
    </source>
</evidence>
<protein>
    <submittedName>
        <fullName evidence="4">Type I polyketide synthase</fullName>
    </submittedName>
</protein>
<dbReference type="InterPro" id="IPR016039">
    <property type="entry name" value="Thiolase-like"/>
</dbReference>
<feature type="domain" description="Malonyl-CoA:ACP transacylase (MAT)" evidence="3">
    <location>
        <begin position="186"/>
        <end position="422"/>
    </location>
</feature>
<dbReference type="SMART" id="SM00827">
    <property type="entry name" value="PKS_AT"/>
    <property type="match status" value="1"/>
</dbReference>
<dbReference type="SUPFAM" id="SSF52151">
    <property type="entry name" value="FabD/lysophospholipase-like"/>
    <property type="match status" value="1"/>
</dbReference>
<dbReference type="PANTHER" id="PTHR43775">
    <property type="entry name" value="FATTY ACID SYNTHASE"/>
    <property type="match status" value="1"/>
</dbReference>
<dbReference type="Pfam" id="PF00698">
    <property type="entry name" value="Acyl_transf_1"/>
    <property type="match status" value="1"/>
</dbReference>
<sequence>SQAAAGVGGVIKMVLALRAGTLPKTLNVTDPTPHVEWENTRLRLLTEPRPWPEGGGPRTAAVSSFGISGTNAHLILTEAPSDETAERPAADPDQGTAPIALSAKTPAAVRDLAARLLDRVVREPVAPADLGAALLTSRTSFRHRTVFPARDTEELIEGLTAIAEGRTASDAVSGEAPNEAVEAVFVLPGQGSQWRGMARDLWETQPAFAEELEACCRALRPFVDWEPLDVLLDRPGAPSPSRVDVLQPTLFAMMAALAALWRAHGVEPSAVVGHSQGEVAAAYVAGGLTLEDAARVVAMRSHSWARLQGQGAMLAVGLTAERARERIRRWGDTLAVAAINGPESVAVSGAPEAVEELRAELAAEEIMARRIPEVDVAGHSPQVEVLRDRMLADLAPVEPRTSEIPFYSTVTGGPLDTAELDA</sequence>
<dbReference type="InterPro" id="IPR050091">
    <property type="entry name" value="PKS_NRPS_Biosynth_Enz"/>
</dbReference>
<feature type="non-terminal residue" evidence="4">
    <location>
        <position position="422"/>
    </location>
</feature>
<dbReference type="EMBL" id="KU884409">
    <property type="protein sequence ID" value="ANR94492.1"/>
    <property type="molecule type" value="Genomic_DNA"/>
</dbReference>
<dbReference type="SUPFAM" id="SSF53901">
    <property type="entry name" value="Thiolase-like"/>
    <property type="match status" value="1"/>
</dbReference>